<dbReference type="PANTHER" id="PTHR32183">
    <property type="match status" value="1"/>
</dbReference>
<keyword evidence="2 5" id="KW-0489">Methyltransferase</keyword>
<gene>
    <name evidence="5" type="ORF">EKL98_14280</name>
</gene>
<dbReference type="EMBL" id="RYDJ01000021">
    <property type="protein sequence ID" value="RTZ01984.1"/>
    <property type="molecule type" value="Genomic_DNA"/>
</dbReference>
<proteinExistence type="predicted"/>
<dbReference type="PANTHER" id="PTHR32183:SF11">
    <property type="entry name" value="THIOL METHYLTRANSFERASE 2-RELATED"/>
    <property type="match status" value="1"/>
</dbReference>
<reference evidence="5 6" key="1">
    <citation type="submission" date="2018-12" db="EMBL/GenBank/DDBJ databases">
        <title>Flavobacterium sp. nov., isolated from glacier ice.</title>
        <authorList>
            <person name="Liu Q."/>
            <person name="Xin Y.-H."/>
        </authorList>
    </citation>
    <scope>NUCLEOTIDE SEQUENCE [LARGE SCALE GENOMIC DNA]</scope>
    <source>
        <strain evidence="5 6">RB1N8</strain>
    </source>
</reference>
<protein>
    <submittedName>
        <fullName evidence="5">Methyltransferase domain-containing protein</fullName>
    </submittedName>
</protein>
<dbReference type="PROSITE" id="PS51585">
    <property type="entry name" value="SAM_MT_TPMT"/>
    <property type="match status" value="1"/>
</dbReference>
<dbReference type="InterPro" id="IPR008854">
    <property type="entry name" value="TPMT"/>
</dbReference>
<evidence type="ECO:0000313" key="6">
    <source>
        <dbReference type="Proteomes" id="UP000280825"/>
    </source>
</evidence>
<dbReference type="Pfam" id="PF05724">
    <property type="entry name" value="TPMT"/>
    <property type="match status" value="1"/>
</dbReference>
<organism evidence="5 6">
    <name type="scientific">Flavobacterium bomense</name>
    <dbReference type="NCBI Taxonomy" id="2497483"/>
    <lineage>
        <taxon>Bacteria</taxon>
        <taxon>Pseudomonadati</taxon>
        <taxon>Bacteroidota</taxon>
        <taxon>Flavobacteriia</taxon>
        <taxon>Flavobacteriales</taxon>
        <taxon>Flavobacteriaceae</taxon>
        <taxon>Flavobacterium</taxon>
    </lineage>
</organism>
<keyword evidence="3 5" id="KW-0808">Transferase</keyword>
<dbReference type="GO" id="GO:0032259">
    <property type="term" value="P:methylation"/>
    <property type="evidence" value="ECO:0007669"/>
    <property type="project" value="UniProtKB-KW"/>
</dbReference>
<evidence type="ECO:0000313" key="5">
    <source>
        <dbReference type="EMBL" id="RTZ01984.1"/>
    </source>
</evidence>
<evidence type="ECO:0000256" key="3">
    <source>
        <dbReference type="ARBA" id="ARBA00022679"/>
    </source>
</evidence>
<dbReference type="InterPro" id="IPR029063">
    <property type="entry name" value="SAM-dependent_MTases_sf"/>
</dbReference>
<accession>A0A3S0MXC2</accession>
<keyword evidence="6" id="KW-1185">Reference proteome</keyword>
<dbReference type="AlphaFoldDB" id="A0A3S0MXC2"/>
<dbReference type="CDD" id="cd02440">
    <property type="entry name" value="AdoMet_MTases"/>
    <property type="match status" value="1"/>
</dbReference>
<evidence type="ECO:0000256" key="1">
    <source>
        <dbReference type="ARBA" id="ARBA00022553"/>
    </source>
</evidence>
<dbReference type="Gene3D" id="3.40.50.150">
    <property type="entry name" value="Vaccinia Virus protein VP39"/>
    <property type="match status" value="1"/>
</dbReference>
<comment type="caution">
    <text evidence="5">The sequence shown here is derived from an EMBL/GenBank/DDBJ whole genome shotgun (WGS) entry which is preliminary data.</text>
</comment>
<keyword evidence="4" id="KW-0949">S-adenosyl-L-methionine</keyword>
<evidence type="ECO:0000256" key="4">
    <source>
        <dbReference type="ARBA" id="ARBA00022691"/>
    </source>
</evidence>
<sequence>MEHLKCCVISNNEPLDQAYWETQYKTKTTGWDLGQVSPPLQRYINTIITKNSRVLIPGCGNSYEAEYLLEHGFTNVTVIDIALTPVRALKEKFKNNPSIKIVLGDFFAHQGKYDLIIEQTFFCALPPTMRQKYVWKMHQLLAEEGILAGLLFNRTFESGPPFGGNKEEYELIFKGAFDFLKIDVSKDSIAPRANSELFIELKKNSQVVVNLYELEGITDSDCMEKLIEKLLAINGVLNVSISSNFADVLLVSKKEITTETLQEVTAYDEKYAIKKIKN</sequence>
<dbReference type="RefSeq" id="WP_126562959.1">
    <property type="nucleotide sequence ID" value="NZ_RYDJ01000021.1"/>
</dbReference>
<dbReference type="SUPFAM" id="SSF53335">
    <property type="entry name" value="S-adenosyl-L-methionine-dependent methyltransferases"/>
    <property type="match status" value="1"/>
</dbReference>
<name>A0A3S0MXC2_9FLAO</name>
<keyword evidence="1" id="KW-0597">Phosphoprotein</keyword>
<evidence type="ECO:0000256" key="2">
    <source>
        <dbReference type="ARBA" id="ARBA00022603"/>
    </source>
</evidence>
<dbReference type="Proteomes" id="UP000280825">
    <property type="component" value="Unassembled WGS sequence"/>
</dbReference>
<dbReference type="GO" id="GO:0008757">
    <property type="term" value="F:S-adenosylmethionine-dependent methyltransferase activity"/>
    <property type="evidence" value="ECO:0007669"/>
    <property type="project" value="InterPro"/>
</dbReference>